<evidence type="ECO:0000313" key="2">
    <source>
        <dbReference type="Proteomes" id="UP000199365"/>
    </source>
</evidence>
<reference evidence="2" key="1">
    <citation type="submission" date="2016-10" db="EMBL/GenBank/DDBJ databases">
        <authorList>
            <person name="Varghese N."/>
            <person name="Submissions S."/>
        </authorList>
    </citation>
    <scope>NUCLEOTIDE SEQUENCE [LARGE SCALE GENOMIC DNA]</scope>
    <source>
        <strain evidence="2">DUS833</strain>
    </source>
</reference>
<evidence type="ECO:0000313" key="1">
    <source>
        <dbReference type="EMBL" id="SDR55556.1"/>
    </source>
</evidence>
<protein>
    <submittedName>
        <fullName evidence="1">Uncharacterized protein</fullName>
    </submittedName>
</protein>
<proteinExistence type="predicted"/>
<dbReference type="AlphaFoldDB" id="A0A1H1JZZ9"/>
<dbReference type="STRING" id="157910.SAMN05445850_6103"/>
<dbReference type="Proteomes" id="UP000199365">
    <property type="component" value="Unassembled WGS sequence"/>
</dbReference>
<keyword evidence="2" id="KW-1185">Reference proteome</keyword>
<organism evidence="1 2">
    <name type="scientific">Paraburkholderia tuberum</name>
    <dbReference type="NCBI Taxonomy" id="157910"/>
    <lineage>
        <taxon>Bacteria</taxon>
        <taxon>Pseudomonadati</taxon>
        <taxon>Pseudomonadota</taxon>
        <taxon>Betaproteobacteria</taxon>
        <taxon>Burkholderiales</taxon>
        <taxon>Burkholderiaceae</taxon>
        <taxon>Paraburkholderia</taxon>
    </lineage>
</organism>
<gene>
    <name evidence="1" type="ORF">SAMN05445850_6103</name>
</gene>
<name>A0A1H1JZZ9_9BURK</name>
<sequence>MHTDVASSFAVAGPDPACRAWLYYYDDEQQALLGQIRAAWGQDCVIQICGGRLRIFAEEGRLEFFSARELFDAIAVKTQKGIGRRQK</sequence>
<dbReference type="EMBL" id="FNKX01000002">
    <property type="protein sequence ID" value="SDR55556.1"/>
    <property type="molecule type" value="Genomic_DNA"/>
</dbReference>
<dbReference type="RefSeq" id="WP_143037269.1">
    <property type="nucleotide sequence ID" value="NZ_FNKX01000002.1"/>
</dbReference>
<accession>A0A1H1JZZ9</accession>